<protein>
    <submittedName>
        <fullName evidence="2">ATP-dependent DNA helicase 2 subunit KU70</fullName>
    </submittedName>
</protein>
<keyword evidence="2" id="KW-0347">Helicase</keyword>
<dbReference type="GO" id="GO:0003678">
    <property type="term" value="F:DNA helicase activity"/>
    <property type="evidence" value="ECO:0007669"/>
    <property type="project" value="InterPro"/>
</dbReference>
<evidence type="ECO:0000313" key="3">
    <source>
        <dbReference type="Proteomes" id="UP000623129"/>
    </source>
</evidence>
<sequence length="72" mass="8117">MAKRDPQFKTAFSFTSSLQRHYGALQVFALGDDEMPVIKDEILSDEEGLSRPGVVKAIDEFKTAVYGEEYNE</sequence>
<dbReference type="InterPro" id="IPR005160">
    <property type="entry name" value="Ku_C"/>
</dbReference>
<keyword evidence="2" id="KW-0547">Nucleotide-binding</keyword>
<proteinExistence type="predicted"/>
<evidence type="ECO:0000313" key="2">
    <source>
        <dbReference type="EMBL" id="KAF3324131.1"/>
    </source>
</evidence>
<accession>A0A833V3L8</accession>
<keyword evidence="2" id="KW-0378">Hydrolase</keyword>
<evidence type="ECO:0000259" key="1">
    <source>
        <dbReference type="Pfam" id="PF03730"/>
    </source>
</evidence>
<keyword evidence="3" id="KW-1185">Reference proteome</keyword>
<dbReference type="GO" id="GO:0003677">
    <property type="term" value="F:DNA binding"/>
    <property type="evidence" value="ECO:0007669"/>
    <property type="project" value="InterPro"/>
</dbReference>
<dbReference type="Pfam" id="PF03730">
    <property type="entry name" value="Ku_C"/>
    <property type="match status" value="1"/>
</dbReference>
<dbReference type="EMBL" id="SWLB01000022">
    <property type="protein sequence ID" value="KAF3324131.1"/>
    <property type="molecule type" value="Genomic_DNA"/>
</dbReference>
<keyword evidence="2" id="KW-0067">ATP-binding</keyword>
<gene>
    <name evidence="2" type="ORF">FCM35_KLT11598</name>
</gene>
<dbReference type="AlphaFoldDB" id="A0A833V3L8"/>
<dbReference type="OrthoDB" id="1614899at2759"/>
<comment type="caution">
    <text evidence="2">The sequence shown here is derived from an EMBL/GenBank/DDBJ whole genome shotgun (WGS) entry which is preliminary data.</text>
</comment>
<dbReference type="Proteomes" id="UP000623129">
    <property type="component" value="Unassembled WGS sequence"/>
</dbReference>
<reference evidence="2" key="1">
    <citation type="submission" date="2020-01" db="EMBL/GenBank/DDBJ databases">
        <title>Genome sequence of Kobresia littledalei, the first chromosome-level genome in the family Cyperaceae.</title>
        <authorList>
            <person name="Qu G."/>
        </authorList>
    </citation>
    <scope>NUCLEOTIDE SEQUENCE</scope>
    <source>
        <strain evidence="2">C.B.Clarke</strain>
        <tissue evidence="2">Leaf</tissue>
    </source>
</reference>
<dbReference type="GO" id="GO:0006303">
    <property type="term" value="P:double-strand break repair via nonhomologous end joining"/>
    <property type="evidence" value="ECO:0007669"/>
    <property type="project" value="InterPro"/>
</dbReference>
<feature type="domain" description="Ku70/Ku80 C-terminal arm" evidence="1">
    <location>
        <begin position="17"/>
        <end position="71"/>
    </location>
</feature>
<organism evidence="2 3">
    <name type="scientific">Carex littledalei</name>
    <dbReference type="NCBI Taxonomy" id="544730"/>
    <lineage>
        <taxon>Eukaryota</taxon>
        <taxon>Viridiplantae</taxon>
        <taxon>Streptophyta</taxon>
        <taxon>Embryophyta</taxon>
        <taxon>Tracheophyta</taxon>
        <taxon>Spermatophyta</taxon>
        <taxon>Magnoliopsida</taxon>
        <taxon>Liliopsida</taxon>
        <taxon>Poales</taxon>
        <taxon>Cyperaceae</taxon>
        <taxon>Cyperoideae</taxon>
        <taxon>Cariceae</taxon>
        <taxon>Carex</taxon>
        <taxon>Carex subgen. Euthyceras</taxon>
    </lineage>
</organism>
<dbReference type="Gene3D" id="1.10.1600.10">
    <property type="match status" value="1"/>
</dbReference>
<name>A0A833V3L8_9POAL</name>